<comment type="caution">
    <text evidence="9">The sequence shown here is derived from an EMBL/GenBank/DDBJ whole genome shotgun (WGS) entry which is preliminary data.</text>
</comment>
<dbReference type="Proteomes" id="UP001516464">
    <property type="component" value="Unassembled WGS sequence"/>
</dbReference>
<evidence type="ECO:0000256" key="2">
    <source>
        <dbReference type="ARBA" id="ARBA00022723"/>
    </source>
</evidence>
<keyword evidence="10" id="KW-1185">Reference proteome</keyword>
<comment type="cofactor">
    <cofactor evidence="6">
        <name>Zn(2+)</name>
        <dbReference type="ChEBI" id="CHEBI:29105"/>
    </cofactor>
    <text evidence="6">Binds 1 zinc ion per subunit.</text>
</comment>
<dbReference type="Pfam" id="PF01435">
    <property type="entry name" value="Peptidase_M48"/>
    <property type="match status" value="1"/>
</dbReference>
<keyword evidence="7" id="KW-0472">Membrane</keyword>
<feature type="domain" description="Peptidase M48" evidence="8">
    <location>
        <begin position="276"/>
        <end position="427"/>
    </location>
</feature>
<name>A0ABQ7I043_9MICR</name>
<keyword evidence="7" id="KW-1133">Transmembrane helix</keyword>
<dbReference type="GO" id="GO:0008233">
    <property type="term" value="F:peptidase activity"/>
    <property type="evidence" value="ECO:0007669"/>
    <property type="project" value="UniProtKB-KW"/>
</dbReference>
<evidence type="ECO:0000256" key="4">
    <source>
        <dbReference type="ARBA" id="ARBA00022833"/>
    </source>
</evidence>
<accession>A0ABQ7I043</accession>
<keyword evidence="2" id="KW-0479">Metal-binding</keyword>
<evidence type="ECO:0000313" key="10">
    <source>
        <dbReference type="Proteomes" id="UP001516464"/>
    </source>
</evidence>
<feature type="transmembrane region" description="Helical" evidence="7">
    <location>
        <begin position="93"/>
        <end position="111"/>
    </location>
</feature>
<comment type="similarity">
    <text evidence="6">Belongs to the peptidase M48 family.</text>
</comment>
<reference evidence="9 10" key="1">
    <citation type="submission" date="2019-01" db="EMBL/GenBank/DDBJ databases">
        <title>Genomes sequencing and comparative genomics of infectious freshwater microsporidia, Cucumispora dikerogammari and Thelohania contejeani.</title>
        <authorList>
            <person name="Cormier A."/>
            <person name="Giraud I."/>
            <person name="Wattier R."/>
            <person name="Teixeira M."/>
            <person name="Grandjean F."/>
            <person name="Rigaud T."/>
            <person name="Cordaux R."/>
        </authorList>
    </citation>
    <scope>NUCLEOTIDE SEQUENCE [LARGE SCALE GENOMIC DNA]</scope>
    <source>
        <strain evidence="9">T1</strain>
        <tissue evidence="9">Spores</tissue>
    </source>
</reference>
<keyword evidence="1 6" id="KW-0645">Protease</keyword>
<dbReference type="EMBL" id="SBIQ01000056">
    <property type="protein sequence ID" value="KAF7683740.1"/>
    <property type="molecule type" value="Genomic_DNA"/>
</dbReference>
<keyword evidence="4 6" id="KW-0862">Zinc</keyword>
<dbReference type="GO" id="GO:0006508">
    <property type="term" value="P:proteolysis"/>
    <property type="evidence" value="ECO:0007669"/>
    <property type="project" value="UniProtKB-KW"/>
</dbReference>
<keyword evidence="7" id="KW-0812">Transmembrane</keyword>
<feature type="transmembrane region" description="Helical" evidence="7">
    <location>
        <begin position="164"/>
        <end position="185"/>
    </location>
</feature>
<evidence type="ECO:0000256" key="3">
    <source>
        <dbReference type="ARBA" id="ARBA00022801"/>
    </source>
</evidence>
<keyword evidence="3 6" id="KW-0378">Hydrolase</keyword>
<evidence type="ECO:0000313" key="9">
    <source>
        <dbReference type="EMBL" id="KAF7683740.1"/>
    </source>
</evidence>
<keyword evidence="5 6" id="KW-0482">Metalloprotease</keyword>
<evidence type="ECO:0000256" key="6">
    <source>
        <dbReference type="RuleBase" id="RU003983"/>
    </source>
</evidence>
<sequence length="428" mass="50775">MDYKYKINKKSRKQKRINIILKYLLFIFPLSKALILFLEIKSSFSSRKNIENRIIDIPVNTELFKKINQNPSKYFETQKEAIKKHLPNVLGEFFTTIFLALIFLVLTNEMYQKWIFRKMKYSFTLQRRNTKNMAWKEINLIFLILCSFIYVYFTIEYVYGKLTISQLICCIFFTPLGFFCTLPYLLFGFQKLVKNKIIFLIFFIILTKHIYQAIVAAIIINSKFSIDGADKFDISILPAEIIKIVKDNKVANEIYELDKDKEFYNAKSTIINGTQGIIMFHGSIKTIKIRVLIGILLHEIGHLHYYDSYSSVFLRFLRGILDFLLLSLTYYRLSKFYRNKNITKSNSIFMGFIGYFVFISPWLDIGVMWIKQSFEFRADWFAKSYGYFDDLASFLLLNDNSYLHVTKFYSLFYSDHPPNLIRAKKLLE</sequence>
<evidence type="ECO:0000256" key="7">
    <source>
        <dbReference type="SAM" id="Phobius"/>
    </source>
</evidence>
<feature type="transmembrane region" description="Helical" evidence="7">
    <location>
        <begin position="20"/>
        <end position="38"/>
    </location>
</feature>
<gene>
    <name evidence="9" type="primary">SPAC3H1.05</name>
    <name evidence="9" type="ORF">TCON_1065</name>
</gene>
<feature type="transmembrane region" description="Helical" evidence="7">
    <location>
        <begin position="352"/>
        <end position="370"/>
    </location>
</feature>
<evidence type="ECO:0000259" key="8">
    <source>
        <dbReference type="Pfam" id="PF01435"/>
    </source>
</evidence>
<protein>
    <submittedName>
        <fullName evidence="9">CAAX prenyl protease 1</fullName>
    </submittedName>
</protein>
<organism evidence="9 10">
    <name type="scientific">Astathelohania contejeani</name>
    <dbReference type="NCBI Taxonomy" id="164912"/>
    <lineage>
        <taxon>Eukaryota</taxon>
        <taxon>Fungi</taxon>
        <taxon>Fungi incertae sedis</taxon>
        <taxon>Microsporidia</taxon>
        <taxon>Astathelohaniidae</taxon>
        <taxon>Astathelohania</taxon>
    </lineage>
</organism>
<dbReference type="InterPro" id="IPR001915">
    <property type="entry name" value="Peptidase_M48"/>
</dbReference>
<evidence type="ECO:0000256" key="1">
    <source>
        <dbReference type="ARBA" id="ARBA00022670"/>
    </source>
</evidence>
<evidence type="ECO:0000256" key="5">
    <source>
        <dbReference type="ARBA" id="ARBA00023049"/>
    </source>
</evidence>
<feature type="transmembrane region" description="Helical" evidence="7">
    <location>
        <begin position="312"/>
        <end position="331"/>
    </location>
</feature>
<feature type="transmembrane region" description="Helical" evidence="7">
    <location>
        <begin position="197"/>
        <end position="220"/>
    </location>
</feature>
<feature type="transmembrane region" description="Helical" evidence="7">
    <location>
        <begin position="138"/>
        <end position="158"/>
    </location>
</feature>
<proteinExistence type="inferred from homology"/>